<dbReference type="PANTHER" id="PTHR10815:SF14">
    <property type="entry name" value="BIFUNCTIONAL TRANSCRIPTIONAL ACTIVATOR_DNA REPAIR ENZYME ADA"/>
    <property type="match status" value="1"/>
</dbReference>
<dbReference type="CDD" id="cd06445">
    <property type="entry name" value="ATase"/>
    <property type="match status" value="1"/>
</dbReference>
<dbReference type="Pfam" id="PF01035">
    <property type="entry name" value="DNA_binding_1"/>
    <property type="match status" value="1"/>
</dbReference>
<feature type="domain" description="Methylated-DNA-[protein]-cysteine S-methyltransferase DNA binding" evidence="2">
    <location>
        <begin position="105"/>
        <end position="184"/>
    </location>
</feature>
<reference evidence="3" key="1">
    <citation type="submission" date="2022-07" db="EMBL/GenBank/DDBJ databases">
        <title>Tahibacter sp., a new gammaproteobacterium isolated from the silt sample collected at pig farm.</title>
        <authorList>
            <person name="Chen H."/>
        </authorList>
    </citation>
    <scope>NUCLEOTIDE SEQUENCE</scope>
    <source>
        <strain evidence="3">P2K</strain>
    </source>
</reference>
<keyword evidence="3" id="KW-0489">Methyltransferase</keyword>
<gene>
    <name evidence="3" type="ORF">NM961_17975</name>
</gene>
<dbReference type="Gene3D" id="3.30.160.70">
    <property type="entry name" value="Methylated DNA-protein cysteine methyltransferase domain"/>
    <property type="match status" value="1"/>
</dbReference>
<dbReference type="GO" id="GO:0032259">
    <property type="term" value="P:methylation"/>
    <property type="evidence" value="ECO:0007669"/>
    <property type="project" value="UniProtKB-KW"/>
</dbReference>
<evidence type="ECO:0000256" key="1">
    <source>
        <dbReference type="ARBA" id="ARBA00022763"/>
    </source>
</evidence>
<name>A0ABT1QWD9_9GAMM</name>
<sequence length="190" mass="20120">MKTSAATAFKYRFRAPGSQPQGDIRYAVGRTTLGLLLIGCSRNGVCAIFFDDDAQVLQEQLAGAFPQAQLQADQAGLRHELDCIIRFADTELCADPIALDIGGSAFEQQVWRALCAIPAGGTRSYAAVAQSLGMSAAARAVARACAANVLALAIPYHRVVRSDGALSGYRWGVQRKRALLAAEAALQHAA</sequence>
<proteinExistence type="predicted"/>
<evidence type="ECO:0000259" key="2">
    <source>
        <dbReference type="Pfam" id="PF01035"/>
    </source>
</evidence>
<protein>
    <submittedName>
        <fullName evidence="3">Methylated-DNA--[protein]-cysteine S-methyltransferase</fullName>
        <ecNumber evidence="3">2.1.1.63</ecNumber>
    </submittedName>
</protein>
<keyword evidence="1" id="KW-0227">DNA damage</keyword>
<dbReference type="SUPFAM" id="SSF53155">
    <property type="entry name" value="Methylated DNA-protein cysteine methyltransferase domain"/>
    <property type="match status" value="1"/>
</dbReference>
<dbReference type="InterPro" id="IPR014048">
    <property type="entry name" value="MethylDNA_cys_MeTrfase_DNA-bd"/>
</dbReference>
<evidence type="ECO:0000313" key="4">
    <source>
        <dbReference type="Proteomes" id="UP001165498"/>
    </source>
</evidence>
<keyword evidence="4" id="KW-1185">Reference proteome</keyword>
<dbReference type="Proteomes" id="UP001165498">
    <property type="component" value="Unassembled WGS sequence"/>
</dbReference>
<accession>A0ABT1QWD9</accession>
<dbReference type="InterPro" id="IPR036217">
    <property type="entry name" value="MethylDNA_cys_MeTrfase_DNAb"/>
</dbReference>
<evidence type="ECO:0000313" key="3">
    <source>
        <dbReference type="EMBL" id="MCQ4166606.1"/>
    </source>
</evidence>
<dbReference type="Gene3D" id="1.10.10.10">
    <property type="entry name" value="Winged helix-like DNA-binding domain superfamily/Winged helix DNA-binding domain"/>
    <property type="match status" value="1"/>
</dbReference>
<dbReference type="EC" id="2.1.1.63" evidence="3"/>
<organism evidence="3 4">
    <name type="scientific">Tahibacter harae</name>
    <dbReference type="NCBI Taxonomy" id="2963937"/>
    <lineage>
        <taxon>Bacteria</taxon>
        <taxon>Pseudomonadati</taxon>
        <taxon>Pseudomonadota</taxon>
        <taxon>Gammaproteobacteria</taxon>
        <taxon>Lysobacterales</taxon>
        <taxon>Rhodanobacteraceae</taxon>
        <taxon>Tahibacter</taxon>
    </lineage>
</organism>
<dbReference type="PANTHER" id="PTHR10815">
    <property type="entry name" value="METHYLATED-DNA--PROTEIN-CYSTEINE METHYLTRANSFERASE"/>
    <property type="match status" value="1"/>
</dbReference>
<dbReference type="EMBL" id="JANFQO010000019">
    <property type="protein sequence ID" value="MCQ4166606.1"/>
    <property type="molecule type" value="Genomic_DNA"/>
</dbReference>
<dbReference type="GO" id="GO:0003908">
    <property type="term" value="F:methylated-DNA-[protein]-cysteine S-methyltransferase activity"/>
    <property type="evidence" value="ECO:0007669"/>
    <property type="project" value="UniProtKB-EC"/>
</dbReference>
<comment type="caution">
    <text evidence="3">The sequence shown here is derived from an EMBL/GenBank/DDBJ whole genome shotgun (WGS) entry which is preliminary data.</text>
</comment>
<dbReference type="SUPFAM" id="SSF46767">
    <property type="entry name" value="Methylated DNA-protein cysteine methyltransferase, C-terminal domain"/>
    <property type="match status" value="1"/>
</dbReference>
<dbReference type="NCBIfam" id="TIGR00589">
    <property type="entry name" value="ogt"/>
    <property type="match status" value="1"/>
</dbReference>
<keyword evidence="3" id="KW-0808">Transferase</keyword>
<dbReference type="RefSeq" id="WP_255915796.1">
    <property type="nucleotide sequence ID" value="NZ_JANFQO010000019.1"/>
</dbReference>
<dbReference type="InterPro" id="IPR036631">
    <property type="entry name" value="MGMT_N_sf"/>
</dbReference>
<dbReference type="InterPro" id="IPR036388">
    <property type="entry name" value="WH-like_DNA-bd_sf"/>
</dbReference>